<feature type="compositionally biased region" description="Polar residues" evidence="1">
    <location>
        <begin position="1"/>
        <end position="10"/>
    </location>
</feature>
<reference evidence="3" key="1">
    <citation type="journal article" date="2019" name="Int. J. Syst. Evol. Microbiol.">
        <title>The Global Catalogue of Microorganisms (GCM) 10K type strain sequencing project: providing services to taxonomists for standard genome sequencing and annotation.</title>
        <authorList>
            <consortium name="The Broad Institute Genomics Platform"/>
            <consortium name="The Broad Institute Genome Sequencing Center for Infectious Disease"/>
            <person name="Wu L."/>
            <person name="Ma J."/>
        </authorList>
    </citation>
    <scope>NUCLEOTIDE SEQUENCE [LARGE SCALE GENOMIC DNA]</scope>
    <source>
        <strain evidence="3">NCAIM B.02333</strain>
    </source>
</reference>
<dbReference type="Proteomes" id="UP001595685">
    <property type="component" value="Unassembled WGS sequence"/>
</dbReference>
<name>A0ABV7WMP1_9MICO</name>
<proteinExistence type="predicted"/>
<accession>A0ABV7WMP1</accession>
<feature type="compositionally biased region" description="Low complexity" evidence="1">
    <location>
        <begin position="14"/>
        <end position="32"/>
    </location>
</feature>
<evidence type="ECO:0000256" key="1">
    <source>
        <dbReference type="SAM" id="MobiDB-lite"/>
    </source>
</evidence>
<evidence type="ECO:0000313" key="3">
    <source>
        <dbReference type="Proteomes" id="UP001595685"/>
    </source>
</evidence>
<gene>
    <name evidence="2" type="ORF">ACFOLH_18195</name>
</gene>
<organism evidence="2 3">
    <name type="scientific">Aquipuribacter hungaricus</name>
    <dbReference type="NCBI Taxonomy" id="545624"/>
    <lineage>
        <taxon>Bacteria</taxon>
        <taxon>Bacillati</taxon>
        <taxon>Actinomycetota</taxon>
        <taxon>Actinomycetes</taxon>
        <taxon>Micrococcales</taxon>
        <taxon>Intrasporangiaceae</taxon>
        <taxon>Aquipuribacter</taxon>
    </lineage>
</organism>
<evidence type="ECO:0000313" key="2">
    <source>
        <dbReference type="EMBL" id="MFC3690282.1"/>
    </source>
</evidence>
<dbReference type="RefSeq" id="WP_340295873.1">
    <property type="nucleotide sequence ID" value="NZ_JBBEOI010000332.1"/>
</dbReference>
<sequence length="144" mass="14911">MQISSATPPSYINRAGSTAAAPSARATPSGPTHTEALVGSLTASDRSFLLNAFGMTVTAQGDTMTFHETAGLSGEDGKAASQLASQLMADRQRGAIEGDVTPDYFHALLIRAGDDSGQAFQDMISKALDYLTKGSAVTRVDARA</sequence>
<feature type="region of interest" description="Disordered" evidence="1">
    <location>
        <begin position="1"/>
        <end position="33"/>
    </location>
</feature>
<protein>
    <submittedName>
        <fullName evidence="2">Uncharacterized protein</fullName>
    </submittedName>
</protein>
<comment type="caution">
    <text evidence="2">The sequence shown here is derived from an EMBL/GenBank/DDBJ whole genome shotgun (WGS) entry which is preliminary data.</text>
</comment>
<dbReference type="EMBL" id="JBHRWW010000019">
    <property type="protein sequence ID" value="MFC3690282.1"/>
    <property type="molecule type" value="Genomic_DNA"/>
</dbReference>
<keyword evidence="3" id="KW-1185">Reference proteome</keyword>